<keyword evidence="3" id="KW-1185">Reference proteome</keyword>
<dbReference type="AlphaFoldDB" id="A0A8B6GN72"/>
<protein>
    <submittedName>
        <fullName evidence="2">Uncharacterized protein</fullName>
    </submittedName>
</protein>
<dbReference type="EMBL" id="UYJE01008712">
    <property type="protein sequence ID" value="VDI66472.1"/>
    <property type="molecule type" value="Genomic_DNA"/>
</dbReference>
<dbReference type="Proteomes" id="UP000596742">
    <property type="component" value="Unassembled WGS sequence"/>
</dbReference>
<name>A0A8B6GN72_MYTGA</name>
<evidence type="ECO:0000256" key="1">
    <source>
        <dbReference type="SAM" id="MobiDB-lite"/>
    </source>
</evidence>
<dbReference type="OrthoDB" id="6112685at2759"/>
<evidence type="ECO:0000313" key="2">
    <source>
        <dbReference type="EMBL" id="VDI66472.1"/>
    </source>
</evidence>
<feature type="compositionally biased region" description="Polar residues" evidence="1">
    <location>
        <begin position="291"/>
        <end position="304"/>
    </location>
</feature>
<evidence type="ECO:0000313" key="3">
    <source>
        <dbReference type="Proteomes" id="UP000596742"/>
    </source>
</evidence>
<feature type="region of interest" description="Disordered" evidence="1">
    <location>
        <begin position="210"/>
        <end position="271"/>
    </location>
</feature>
<accession>A0A8B6GN72</accession>
<proteinExistence type="predicted"/>
<feature type="region of interest" description="Disordered" evidence="1">
    <location>
        <begin position="284"/>
        <end position="312"/>
    </location>
</feature>
<organism evidence="2 3">
    <name type="scientific">Mytilus galloprovincialis</name>
    <name type="common">Mediterranean mussel</name>
    <dbReference type="NCBI Taxonomy" id="29158"/>
    <lineage>
        <taxon>Eukaryota</taxon>
        <taxon>Metazoa</taxon>
        <taxon>Spiralia</taxon>
        <taxon>Lophotrochozoa</taxon>
        <taxon>Mollusca</taxon>
        <taxon>Bivalvia</taxon>
        <taxon>Autobranchia</taxon>
        <taxon>Pteriomorphia</taxon>
        <taxon>Mytilida</taxon>
        <taxon>Mytiloidea</taxon>
        <taxon>Mytilidae</taxon>
        <taxon>Mytilinae</taxon>
        <taxon>Mytilus</taxon>
    </lineage>
</organism>
<comment type="caution">
    <text evidence="2">The sequence shown here is derived from an EMBL/GenBank/DDBJ whole genome shotgun (WGS) entry which is preliminary data.</text>
</comment>
<sequence>MPSKYNEKIMRVDRLNKMEKTRLDFIIRRYDKEKISLVQDIDREKRAVVKDFAHVKRTSGFSEEGIPPSNEKDEDFKNDPLLKFGPKRINSAKSIRSFSARSRTALDYYRNQSQSSESDDEVFITEEMNTLPLPDLSNIEDIERYEKELVESYKNVFKNTVVTVKKSDRKNLKRFLRSRSEVSHRKLLRPQTAKCTMSFERKFSLPVRPATANCNTSKTKTTEENGNYELRQSNSDKSLSKLSTSYSSLTNTNGHSLHSVTEEENGPTSPSVKKLIEQILEEEDTENNNTLSASKHISNIQITPRSDHNSVKLKPENGILKTRKLSASTNQTSDIETDSMGRIIRQPSAVGSRQRKVSINSLASGFDSSVISNMWGSIGDISVDSNGQRKPSNWRKYVAAEQAPIPETQRLVTLTTVVKAALAFSKTARRRALDKLVEEQSVDTRQIIKEERIRRLQSRNNVLMSLSTQFSVDESSGPFTLIQEENHNLL</sequence>
<gene>
    <name evidence="2" type="ORF">MGAL_10B083448</name>
</gene>
<reference evidence="2" key="1">
    <citation type="submission" date="2018-11" db="EMBL/GenBank/DDBJ databases">
        <authorList>
            <person name="Alioto T."/>
            <person name="Alioto T."/>
        </authorList>
    </citation>
    <scope>NUCLEOTIDE SEQUENCE</scope>
</reference>
<feature type="compositionally biased region" description="Low complexity" evidence="1">
    <location>
        <begin position="233"/>
        <end position="253"/>
    </location>
</feature>